<sequence>MVAVAVDPQVRTARQAIDALLFGLRSAGAAGSSDLRDLRALPPESAVDALLELLADRSDPLLVVFDDLHHAGLEARELILRVVSGMPPPHRSLVLTRRPFDLGSSLASAAGCVEATDLAFTDAEVDAVLSLHAARGSPADAAVLRRATSGWAAAVVLSARRIAAAAVPAEELRRLTAEPLTVIALVNAAMAGLSTADRDAAIQLAHLPAITPRLVGAIGAPDGVIERLLDAGLPAVASGERSFRLIDPVGEVIRQAGRLRADVAAAAADVLADEGEPLVAYWLLSGSGAVTRGVDLLEALPDRALERFDYADLSRVIDDLPTEIAATAPRLLLAYARTCEQAGHKLRRDQVLTLVETAVRGTGTPVERELDAERAATSMRESLPDEAAALARRVLGECGAGEHATRIRLLEVLARVAAASLRPEALAVAEADFRQAMQMSLDAGHPAWAVRSAVPLAARVYWPQGRHHDAARCLTEALDSLPTRGRQRGFVLTFRAEVLVDSGEYDEAAVNLTEAHELGRALHDRRTVAYAAWVEARQASQAGNAARLVDRLGVVERHRAEWYSDHSTGVDFCADAAAFLDRAGDTVGARAYLQRAQARRDEDPRSVAIAEAALEARSGDPHVGSHLLDRLLADVVPPVERWRLLLLRAYASHRAGAADAGTLAAAAFDAAALTDVRALPLIRERAIAEELLGMAIDHGSAVAAQLDVVALPTRISILGGFAVHRGGRDLTPPAGRAAQLVKLLAVSGGRCSVELVTEALWPDDVKGAGRVRVRNVLSRLHHACPDLVVRDGEALVFGPGVTTDLERFHAEATRAVTLAQRADAAATAAARAVLSRYRGPVLPHDLREEWAAVPREAALRRVLSILDVLTAQAERAGDMSEAAELAERAAASDRTDDGRLVRAARLQLRAGRSARARELASRARRLATELRVRPSAELLALEGELDGA</sequence>
<dbReference type="AlphaFoldDB" id="A0A934KB49"/>
<dbReference type="InterPro" id="IPR036388">
    <property type="entry name" value="WH-like_DNA-bd_sf"/>
</dbReference>
<dbReference type="InterPro" id="IPR051677">
    <property type="entry name" value="AfsR-DnrI-RedD_regulator"/>
</dbReference>
<name>A0A934KB49_9BACT</name>
<comment type="caution">
    <text evidence="2">The sequence shown here is derived from an EMBL/GenBank/DDBJ whole genome shotgun (WGS) entry which is preliminary data.</text>
</comment>
<evidence type="ECO:0000259" key="1">
    <source>
        <dbReference type="SMART" id="SM01043"/>
    </source>
</evidence>
<dbReference type="PANTHER" id="PTHR35807">
    <property type="entry name" value="TRANSCRIPTIONAL REGULATOR REDD-RELATED"/>
    <property type="match status" value="1"/>
</dbReference>
<evidence type="ECO:0000313" key="3">
    <source>
        <dbReference type="Proteomes" id="UP000614410"/>
    </source>
</evidence>
<proteinExistence type="predicted"/>
<dbReference type="InterPro" id="IPR011990">
    <property type="entry name" value="TPR-like_helical_dom_sf"/>
</dbReference>
<accession>A0A934KB49</accession>
<dbReference type="Gene3D" id="1.10.10.10">
    <property type="entry name" value="Winged helix-like DNA-binding domain superfamily/Winged helix DNA-binding domain"/>
    <property type="match status" value="1"/>
</dbReference>
<protein>
    <recommendedName>
        <fullName evidence="1">Bacterial transcriptional activator domain-containing protein</fullName>
    </recommendedName>
</protein>
<dbReference type="Gene3D" id="1.25.40.10">
    <property type="entry name" value="Tetratricopeptide repeat domain"/>
    <property type="match status" value="2"/>
</dbReference>
<dbReference type="Proteomes" id="UP000614410">
    <property type="component" value="Unassembled WGS sequence"/>
</dbReference>
<organism evidence="2 3">
    <name type="scientific">Candidatus Amunia macphersoniae</name>
    <dbReference type="NCBI Taxonomy" id="3127014"/>
    <lineage>
        <taxon>Bacteria</taxon>
        <taxon>Bacillati</taxon>
        <taxon>Candidatus Dormiibacterota</taxon>
        <taxon>Candidatus Dormibacteria</taxon>
        <taxon>Candidatus Aeolococcales</taxon>
        <taxon>Candidatus Aeolococcaceae</taxon>
        <taxon>Candidatus Amunia</taxon>
    </lineage>
</organism>
<reference evidence="2 3" key="1">
    <citation type="submission" date="2020-10" db="EMBL/GenBank/DDBJ databases">
        <title>Ca. Dormibacterota MAGs.</title>
        <authorList>
            <person name="Montgomery K."/>
        </authorList>
    </citation>
    <scope>NUCLEOTIDE SEQUENCE [LARGE SCALE GENOMIC DNA]</scope>
    <source>
        <strain evidence="2">Mitchell_Peninsula_5</strain>
    </source>
</reference>
<dbReference type="InterPro" id="IPR005158">
    <property type="entry name" value="BTAD"/>
</dbReference>
<gene>
    <name evidence="2" type="ORF">JF887_02145</name>
</gene>
<dbReference type="SUPFAM" id="SSF48452">
    <property type="entry name" value="TPR-like"/>
    <property type="match status" value="2"/>
</dbReference>
<evidence type="ECO:0000313" key="2">
    <source>
        <dbReference type="EMBL" id="MBJ7608218.1"/>
    </source>
</evidence>
<feature type="domain" description="Bacterial transcriptional activator" evidence="1">
    <location>
        <begin position="803"/>
        <end position="946"/>
    </location>
</feature>
<dbReference type="SMART" id="SM01043">
    <property type="entry name" value="BTAD"/>
    <property type="match status" value="1"/>
</dbReference>
<dbReference type="EMBL" id="JAEKNN010000009">
    <property type="protein sequence ID" value="MBJ7608218.1"/>
    <property type="molecule type" value="Genomic_DNA"/>
</dbReference>